<name>G7ZA27_AZOL4</name>
<proteinExistence type="predicted"/>
<keyword evidence="2" id="KW-1185">Reference proteome</keyword>
<gene>
    <name evidence="1" type="ordered locus">AZOLI_p10150</name>
</gene>
<dbReference type="KEGG" id="ali:AZOLI_p10150"/>
<keyword evidence="1" id="KW-0614">Plasmid</keyword>
<organism evidence="1 2">
    <name type="scientific">Azospirillum lipoferum (strain 4B)</name>
    <dbReference type="NCBI Taxonomy" id="862719"/>
    <lineage>
        <taxon>Bacteria</taxon>
        <taxon>Pseudomonadati</taxon>
        <taxon>Pseudomonadota</taxon>
        <taxon>Alphaproteobacteria</taxon>
        <taxon>Rhodospirillales</taxon>
        <taxon>Azospirillaceae</taxon>
        <taxon>Azospirillum</taxon>
    </lineage>
</organism>
<geneLocation type="plasmid" evidence="1 2">
    <name>AZO_p1</name>
</geneLocation>
<dbReference type="Proteomes" id="UP000005667">
    <property type="component" value="Plasmid AZO_p1"/>
</dbReference>
<protein>
    <submittedName>
        <fullName evidence="1">Uncharacterized protein</fullName>
    </submittedName>
</protein>
<accession>G7ZA27</accession>
<evidence type="ECO:0000313" key="1">
    <source>
        <dbReference type="EMBL" id="CBS88454.1"/>
    </source>
</evidence>
<evidence type="ECO:0000313" key="2">
    <source>
        <dbReference type="Proteomes" id="UP000005667"/>
    </source>
</evidence>
<dbReference type="RefSeq" id="WP_014187921.1">
    <property type="nucleotide sequence ID" value="NC_016585.1"/>
</dbReference>
<dbReference type="EMBL" id="FQ311869">
    <property type="protein sequence ID" value="CBS88454.1"/>
    <property type="molecule type" value="Genomic_DNA"/>
</dbReference>
<reference evidence="2" key="1">
    <citation type="journal article" date="2011" name="PLoS Genet.">
        <title>Azospirillum genomes reveal transition of bacteria from aquatic to terrestrial environments.</title>
        <authorList>
            <person name="Wisniewski-Dye F."/>
            <person name="Borziak K."/>
            <person name="Khalsa-Moyers G."/>
            <person name="Alexandre G."/>
            <person name="Sukharnikov L.O."/>
            <person name="Wuichet K."/>
            <person name="Hurst G.B."/>
            <person name="McDonald W.H."/>
            <person name="Robertson J.S."/>
            <person name="Barbe V."/>
            <person name="Calteau A."/>
            <person name="Rouy Z."/>
            <person name="Mangenot S."/>
            <person name="Prigent-Combaret C."/>
            <person name="Normand P."/>
            <person name="Boyer M."/>
            <person name="Siguier P."/>
            <person name="Dessaux Y."/>
            <person name="Elmerich C."/>
            <person name="Condemine G."/>
            <person name="Krishnen G."/>
            <person name="Kennedy I."/>
            <person name="Paterson A.H."/>
            <person name="Gonzalez V."/>
            <person name="Mavingui P."/>
            <person name="Zhulin I.B."/>
        </authorList>
    </citation>
    <scope>NUCLEOTIDE SEQUENCE [LARGE SCALE GENOMIC DNA]</scope>
    <source>
        <strain evidence="2">4B</strain>
    </source>
</reference>
<dbReference type="AlphaFoldDB" id="G7ZA27"/>
<sequence length="419" mass="45421">MQPRRFIPFDRFVVPAVAAGARPLLIGRVLYPVIEVQVVLRERSRGDMSEIELAFLAVISAGIDRTEDLHALLAVRERFAGQLLDRLEGLGLIDAAGTELRTTELGDLSLREGALVKDVERALLVCGLTGHLLPREVYDLPRLAPEKAASNLFGRRFLEPRDGVPNRILSLRLDAMRNEGGREALARFGIPDEAVAINSVGDGIGRFVEGGLVLAADPGGGWMGELRLGSATALALDGMLDLLVPEMDIALAQSHDARDRLAQALAAHGVALEGAPFVSERRGIEARVTALAPPKPLTLQGRSWLSRLGTPDQPALPIWEFRATGPDDRRRDMLDGACMYLSTDEPALCRDARALRIAGEAADRWYATPRAKRAATVGADMCDALEAAGYEPGRVRVLAERHGDGQVLRHLDEVELVES</sequence>
<dbReference type="HOGENOM" id="CLU_654968_0_0_5"/>